<dbReference type="VEuPathDB" id="FungiDB:BO80DRAFT_178061"/>
<proteinExistence type="predicted"/>
<dbReference type="Proteomes" id="UP000249402">
    <property type="component" value="Unassembled WGS sequence"/>
</dbReference>
<feature type="region of interest" description="Disordered" evidence="1">
    <location>
        <begin position="1"/>
        <end position="32"/>
    </location>
</feature>
<dbReference type="AlphaFoldDB" id="A0A395HBX9"/>
<dbReference type="GeneID" id="37218857"/>
<feature type="compositionally biased region" description="Basic and acidic residues" evidence="1">
    <location>
        <begin position="1"/>
        <end position="20"/>
    </location>
</feature>
<protein>
    <submittedName>
        <fullName evidence="2">Uncharacterized protein</fullName>
    </submittedName>
</protein>
<dbReference type="RefSeq" id="XP_025579463.1">
    <property type="nucleotide sequence ID" value="XM_025713992.1"/>
</dbReference>
<name>A0A395HBX9_9EURO</name>
<accession>A0A395HBX9</accession>
<gene>
    <name evidence="2" type="ORF">BO80DRAFT_178061</name>
</gene>
<dbReference type="EMBL" id="KZ824422">
    <property type="protein sequence ID" value="RAL05136.1"/>
    <property type="molecule type" value="Genomic_DNA"/>
</dbReference>
<sequence>MQEERNEAEQRSLRGWEKNNGRLSAPQRGNAAPHHVRTGCGVPYRLRPHCPATICWTGCNDRDGGQDALVGCIALSLLGGLGGWSHCMLWQPNETASNLDYWARLFISSIDTCHLHLPAWDRCRNRFNFHAAACQTGEKNAFLT</sequence>
<evidence type="ECO:0000256" key="1">
    <source>
        <dbReference type="SAM" id="MobiDB-lite"/>
    </source>
</evidence>
<organism evidence="2 3">
    <name type="scientific">Aspergillus ibericus CBS 121593</name>
    <dbReference type="NCBI Taxonomy" id="1448316"/>
    <lineage>
        <taxon>Eukaryota</taxon>
        <taxon>Fungi</taxon>
        <taxon>Dikarya</taxon>
        <taxon>Ascomycota</taxon>
        <taxon>Pezizomycotina</taxon>
        <taxon>Eurotiomycetes</taxon>
        <taxon>Eurotiomycetidae</taxon>
        <taxon>Eurotiales</taxon>
        <taxon>Aspergillaceae</taxon>
        <taxon>Aspergillus</taxon>
        <taxon>Aspergillus subgen. Circumdati</taxon>
    </lineage>
</organism>
<evidence type="ECO:0000313" key="3">
    <source>
        <dbReference type="Proteomes" id="UP000249402"/>
    </source>
</evidence>
<reference evidence="2 3" key="1">
    <citation type="submission" date="2018-02" db="EMBL/GenBank/DDBJ databases">
        <title>The genomes of Aspergillus section Nigri reveals drivers in fungal speciation.</title>
        <authorList>
            <consortium name="DOE Joint Genome Institute"/>
            <person name="Vesth T.C."/>
            <person name="Nybo J."/>
            <person name="Theobald S."/>
            <person name="Brandl J."/>
            <person name="Frisvad J.C."/>
            <person name="Nielsen K.F."/>
            <person name="Lyhne E.K."/>
            <person name="Kogle M.E."/>
            <person name="Kuo A."/>
            <person name="Riley R."/>
            <person name="Clum A."/>
            <person name="Nolan M."/>
            <person name="Lipzen A."/>
            <person name="Salamov A."/>
            <person name="Henrissat B."/>
            <person name="Wiebenga A."/>
            <person name="De vries R.P."/>
            <person name="Grigoriev I.V."/>
            <person name="Mortensen U.H."/>
            <person name="Andersen M.R."/>
            <person name="Baker S.E."/>
        </authorList>
    </citation>
    <scope>NUCLEOTIDE SEQUENCE [LARGE SCALE GENOMIC DNA]</scope>
    <source>
        <strain evidence="2 3">CBS 121593</strain>
    </source>
</reference>
<keyword evidence="3" id="KW-1185">Reference proteome</keyword>
<evidence type="ECO:0000313" key="2">
    <source>
        <dbReference type="EMBL" id="RAL05136.1"/>
    </source>
</evidence>